<protein>
    <submittedName>
        <fullName evidence="1">Uncharacterized protein</fullName>
    </submittedName>
</protein>
<dbReference type="EMBL" id="KI925466">
    <property type="protein sequence ID" value="ETW75485.1"/>
    <property type="molecule type" value="Genomic_DNA"/>
</dbReference>
<dbReference type="KEGG" id="hir:HETIRDRAFT_456082"/>
<dbReference type="HOGENOM" id="CLU_1415330_0_0_1"/>
<dbReference type="RefSeq" id="XP_009552897.1">
    <property type="nucleotide sequence ID" value="XM_009554602.1"/>
</dbReference>
<dbReference type="GeneID" id="20676692"/>
<proteinExistence type="predicted"/>
<evidence type="ECO:0000313" key="1">
    <source>
        <dbReference type="EMBL" id="ETW75485.1"/>
    </source>
</evidence>
<sequence length="192" mass="20958">MKPSSLVVLLDSLILPRLRSLRLSSFSMPGDIHLHLVLRRLSTHCFASLHTLTLREGSIEDGRLSKGLEGLAALVSLALDQMYIGTRSPTRSRPTARSCGAATDLAAYHTALADMVVSRCCVPPGARVARLEAFCLPGGYAPRLRASETKRKQGAPKQEARIHRCCKDSGLVYRTKCLTSCEWCNPPEGIET</sequence>
<name>W4JQX1_HETIT</name>
<gene>
    <name evidence="1" type="ORF">HETIRDRAFT_456082</name>
</gene>
<evidence type="ECO:0000313" key="2">
    <source>
        <dbReference type="Proteomes" id="UP000030671"/>
    </source>
</evidence>
<reference evidence="1 2" key="1">
    <citation type="journal article" date="2012" name="New Phytol.">
        <title>Insight into trade-off between wood decay and parasitism from the genome of a fungal forest pathogen.</title>
        <authorList>
            <person name="Olson A."/>
            <person name="Aerts A."/>
            <person name="Asiegbu F."/>
            <person name="Belbahri L."/>
            <person name="Bouzid O."/>
            <person name="Broberg A."/>
            <person name="Canback B."/>
            <person name="Coutinho P.M."/>
            <person name="Cullen D."/>
            <person name="Dalman K."/>
            <person name="Deflorio G."/>
            <person name="van Diepen L.T."/>
            <person name="Dunand C."/>
            <person name="Duplessis S."/>
            <person name="Durling M."/>
            <person name="Gonthier P."/>
            <person name="Grimwood J."/>
            <person name="Fossdal C.G."/>
            <person name="Hansson D."/>
            <person name="Henrissat B."/>
            <person name="Hietala A."/>
            <person name="Himmelstrand K."/>
            <person name="Hoffmeister D."/>
            <person name="Hogberg N."/>
            <person name="James T.Y."/>
            <person name="Karlsson M."/>
            <person name="Kohler A."/>
            <person name="Kues U."/>
            <person name="Lee Y.H."/>
            <person name="Lin Y.C."/>
            <person name="Lind M."/>
            <person name="Lindquist E."/>
            <person name="Lombard V."/>
            <person name="Lucas S."/>
            <person name="Lunden K."/>
            <person name="Morin E."/>
            <person name="Murat C."/>
            <person name="Park J."/>
            <person name="Raffaello T."/>
            <person name="Rouze P."/>
            <person name="Salamov A."/>
            <person name="Schmutz J."/>
            <person name="Solheim H."/>
            <person name="Stahlberg J."/>
            <person name="Velez H."/>
            <person name="de Vries R.P."/>
            <person name="Wiebenga A."/>
            <person name="Woodward S."/>
            <person name="Yakovlev I."/>
            <person name="Garbelotto M."/>
            <person name="Martin F."/>
            <person name="Grigoriev I.V."/>
            <person name="Stenlid J."/>
        </authorList>
    </citation>
    <scope>NUCLEOTIDE SEQUENCE [LARGE SCALE GENOMIC DNA]</scope>
    <source>
        <strain evidence="1 2">TC 32-1</strain>
    </source>
</reference>
<dbReference type="InParanoid" id="W4JQX1"/>
<organism evidence="1 2">
    <name type="scientific">Heterobasidion irregulare (strain TC 32-1)</name>
    <dbReference type="NCBI Taxonomy" id="747525"/>
    <lineage>
        <taxon>Eukaryota</taxon>
        <taxon>Fungi</taxon>
        <taxon>Dikarya</taxon>
        <taxon>Basidiomycota</taxon>
        <taxon>Agaricomycotina</taxon>
        <taxon>Agaricomycetes</taxon>
        <taxon>Russulales</taxon>
        <taxon>Bondarzewiaceae</taxon>
        <taxon>Heterobasidion</taxon>
        <taxon>Heterobasidion annosum species complex</taxon>
    </lineage>
</organism>
<dbReference type="AlphaFoldDB" id="W4JQX1"/>
<accession>W4JQX1</accession>
<dbReference type="Proteomes" id="UP000030671">
    <property type="component" value="Unassembled WGS sequence"/>
</dbReference>
<keyword evidence="2" id="KW-1185">Reference proteome</keyword>